<feature type="transmembrane region" description="Helical" evidence="2">
    <location>
        <begin position="106"/>
        <end position="126"/>
    </location>
</feature>
<dbReference type="RefSeq" id="WP_265282623.1">
    <property type="nucleotide sequence ID" value="NZ_QZCW01000002.1"/>
</dbReference>
<protein>
    <submittedName>
        <fullName evidence="3">Uncharacterized protein</fullName>
    </submittedName>
</protein>
<keyword evidence="2" id="KW-0812">Transmembrane</keyword>
<reference evidence="4" key="1">
    <citation type="submission" date="2023-07" db="EMBL/GenBank/DDBJ databases">
        <title>Verminephrobacter genomes.</title>
        <authorList>
            <person name="Lund M.B."/>
        </authorList>
    </citation>
    <scope>NUCLEOTIDE SEQUENCE [LARGE SCALE GENOMIC DNA]</scope>
    <source>
        <strain evidence="4">AtM5-05</strain>
    </source>
</reference>
<sequence length="129" mass="14194">MAAWFTVLKLVPWGQVIEATPQVLQAARKLLRNRRAGNTAQSTALVQGADGQPALPTDMQLQQLRERVRCLEQEQQDCAALIESLAEQTAQVVRAVETLRLRARRLTGAVLVLGAACLGLLVWGLLRQQ</sequence>
<evidence type="ECO:0000256" key="2">
    <source>
        <dbReference type="SAM" id="Phobius"/>
    </source>
</evidence>
<accession>A0ABT3KVH4</accession>
<feature type="coiled-coil region" evidence="1">
    <location>
        <begin position="61"/>
        <end position="91"/>
    </location>
</feature>
<organism evidence="3 4">
    <name type="scientific">Verminephrobacter aporrectodeae subsp. tuberculatae</name>
    <dbReference type="NCBI Taxonomy" id="1110392"/>
    <lineage>
        <taxon>Bacteria</taxon>
        <taxon>Pseudomonadati</taxon>
        <taxon>Pseudomonadota</taxon>
        <taxon>Betaproteobacteria</taxon>
        <taxon>Burkholderiales</taxon>
        <taxon>Comamonadaceae</taxon>
        <taxon>Verminephrobacter</taxon>
    </lineage>
</organism>
<keyword evidence="2" id="KW-1133">Transmembrane helix</keyword>
<evidence type="ECO:0000313" key="3">
    <source>
        <dbReference type="EMBL" id="MCW5322336.1"/>
    </source>
</evidence>
<dbReference type="EMBL" id="QZCW01000002">
    <property type="protein sequence ID" value="MCW5322336.1"/>
    <property type="molecule type" value="Genomic_DNA"/>
</dbReference>
<dbReference type="Proteomes" id="UP001208935">
    <property type="component" value="Unassembled WGS sequence"/>
</dbReference>
<comment type="caution">
    <text evidence="3">The sequence shown here is derived from an EMBL/GenBank/DDBJ whole genome shotgun (WGS) entry which is preliminary data.</text>
</comment>
<name>A0ABT3KVH4_9BURK</name>
<evidence type="ECO:0000256" key="1">
    <source>
        <dbReference type="SAM" id="Coils"/>
    </source>
</evidence>
<evidence type="ECO:0000313" key="4">
    <source>
        <dbReference type="Proteomes" id="UP001208935"/>
    </source>
</evidence>
<keyword evidence="2" id="KW-0472">Membrane</keyword>
<proteinExistence type="predicted"/>
<keyword evidence="4" id="KW-1185">Reference proteome</keyword>
<keyword evidence="1" id="KW-0175">Coiled coil</keyword>
<gene>
    <name evidence="3" type="ORF">D5039_14605</name>
</gene>